<dbReference type="InterPro" id="IPR021333">
    <property type="entry name" value="DUF2946"/>
</dbReference>
<feature type="region of interest" description="Disordered" evidence="1">
    <location>
        <begin position="93"/>
        <end position="134"/>
    </location>
</feature>
<keyword evidence="3" id="KW-1185">Reference proteome</keyword>
<gene>
    <name evidence="2" type="ORF">R2G56_16600</name>
</gene>
<sequence length="134" mass="14226">MKASPADTSWFESLRRDAKLFAVVGLLSLVMGLLQPLAVAAAAPASYGFVICTTYGVGKAADGNRQHPRNAECPLCLTGHSCSFQFAPATPPLPATALQTPARERSIRTAWRQPARLSQRGDTPPSIRAPPLTA</sequence>
<evidence type="ECO:0000313" key="3">
    <source>
        <dbReference type="Proteomes" id="UP001185659"/>
    </source>
</evidence>
<dbReference type="EMBL" id="JAWLIP010000008">
    <property type="protein sequence ID" value="MDV6227918.1"/>
    <property type="molecule type" value="Genomic_DNA"/>
</dbReference>
<name>A0ABU4ANU4_9HYPH</name>
<comment type="caution">
    <text evidence="2">The sequence shown here is derived from an EMBL/GenBank/DDBJ whole genome shotgun (WGS) entry which is preliminary data.</text>
</comment>
<evidence type="ECO:0000313" key="2">
    <source>
        <dbReference type="EMBL" id="MDV6227918.1"/>
    </source>
</evidence>
<organism evidence="2 3">
    <name type="scientific">Nitratireductor aquimarinus</name>
    <dbReference type="NCBI Taxonomy" id="889300"/>
    <lineage>
        <taxon>Bacteria</taxon>
        <taxon>Pseudomonadati</taxon>
        <taxon>Pseudomonadota</taxon>
        <taxon>Alphaproteobacteria</taxon>
        <taxon>Hyphomicrobiales</taxon>
        <taxon>Phyllobacteriaceae</taxon>
        <taxon>Nitratireductor</taxon>
    </lineage>
</organism>
<evidence type="ECO:0000256" key="1">
    <source>
        <dbReference type="SAM" id="MobiDB-lite"/>
    </source>
</evidence>
<accession>A0ABU4ANU4</accession>
<protein>
    <submittedName>
        <fullName evidence="2">DUF2946 family protein</fullName>
    </submittedName>
</protein>
<reference evidence="2 3" key="1">
    <citation type="submission" date="2023-10" db="EMBL/GenBank/DDBJ databases">
        <authorList>
            <person name="Venkata Ramana C."/>
            <person name="Sasikala C."/>
            <person name="Dhurka M."/>
        </authorList>
    </citation>
    <scope>NUCLEOTIDE SEQUENCE [LARGE SCALE GENOMIC DNA]</scope>
    <source>
        <strain evidence="2 3">KCTC 32151</strain>
    </source>
</reference>
<dbReference type="Proteomes" id="UP001185659">
    <property type="component" value="Unassembled WGS sequence"/>
</dbReference>
<dbReference type="Pfam" id="PF11162">
    <property type="entry name" value="DUF2946"/>
    <property type="match status" value="1"/>
</dbReference>
<dbReference type="RefSeq" id="WP_317562011.1">
    <property type="nucleotide sequence ID" value="NZ_JAWLIP010000008.1"/>
</dbReference>
<proteinExistence type="predicted"/>